<dbReference type="STRING" id="1408157.A0A1J7J8R0"/>
<name>A0A1J7J8R0_9PEZI</name>
<protein>
    <recommendedName>
        <fullName evidence="3">Hemerythrin-like domain-containing protein</fullName>
    </recommendedName>
</protein>
<dbReference type="InterPro" id="IPR053206">
    <property type="entry name" value="Dimeric_xanthone_biosynth"/>
</dbReference>
<evidence type="ECO:0000313" key="2">
    <source>
        <dbReference type="Proteomes" id="UP000182658"/>
    </source>
</evidence>
<proteinExistence type="predicted"/>
<dbReference type="InParanoid" id="A0A1J7J8R0"/>
<evidence type="ECO:0000313" key="1">
    <source>
        <dbReference type="EMBL" id="OIW23906.1"/>
    </source>
</evidence>
<accession>A0A1J7J8R0</accession>
<gene>
    <name evidence="1" type="ORF">CONLIGDRAFT_657466</name>
</gene>
<dbReference type="EMBL" id="KV875105">
    <property type="protein sequence ID" value="OIW23906.1"/>
    <property type="molecule type" value="Genomic_DNA"/>
</dbReference>
<dbReference type="AlphaFoldDB" id="A0A1J7J8R0"/>
<sequence length="270" mass="30020">MTAPTASSTSKQLWADGPIELITTPQYQTKKTDVFTTGATHMALLHNSILRGYNSIYNQIPCIQEADKGDFIGYSLTWYKFVKSHHKDEEANLFTKIEDLLQDKSVFEGTHEERESFLCGLDEFNAYLTSLPSPSAFSPAKLQQIMSSFQNPFQNHFHSEITTIAALADHPRAPEEGTSEAATARAIFKAWGKSTVTKAGMADVAPFFILNLDRTAEDGIWADWPPMPAPMKWTLLSVAGAVHGYLRFASCDTTGQPRELWALRFPAPVL</sequence>
<dbReference type="PANTHER" id="PTHR38048:SF2">
    <property type="entry name" value="HEMERYTHRIN-LIKE DOMAIN-CONTAINING PROTEIN"/>
    <property type="match status" value="1"/>
</dbReference>
<keyword evidence="2" id="KW-1185">Reference proteome</keyword>
<dbReference type="Proteomes" id="UP000182658">
    <property type="component" value="Unassembled WGS sequence"/>
</dbReference>
<dbReference type="PANTHER" id="PTHR38048">
    <property type="entry name" value="EXPRESSED PROTEIN"/>
    <property type="match status" value="1"/>
</dbReference>
<reference evidence="1 2" key="1">
    <citation type="submission" date="2016-10" db="EMBL/GenBank/DDBJ databases">
        <title>Draft genome sequence of Coniochaeta ligniaria NRRL30616, a lignocellulolytic fungus for bioabatement of inhibitors in plant biomass hydrolysates.</title>
        <authorList>
            <consortium name="DOE Joint Genome Institute"/>
            <person name="Jimenez D.J."/>
            <person name="Hector R.E."/>
            <person name="Riley R."/>
            <person name="Sun H."/>
            <person name="Grigoriev I.V."/>
            <person name="Van Elsas J.D."/>
            <person name="Nichols N.N."/>
        </authorList>
    </citation>
    <scope>NUCLEOTIDE SEQUENCE [LARGE SCALE GENOMIC DNA]</scope>
    <source>
        <strain evidence="1 2">NRRL 30616</strain>
    </source>
</reference>
<evidence type="ECO:0008006" key="3">
    <source>
        <dbReference type="Google" id="ProtNLM"/>
    </source>
</evidence>
<organism evidence="1 2">
    <name type="scientific">Coniochaeta ligniaria NRRL 30616</name>
    <dbReference type="NCBI Taxonomy" id="1408157"/>
    <lineage>
        <taxon>Eukaryota</taxon>
        <taxon>Fungi</taxon>
        <taxon>Dikarya</taxon>
        <taxon>Ascomycota</taxon>
        <taxon>Pezizomycotina</taxon>
        <taxon>Sordariomycetes</taxon>
        <taxon>Sordariomycetidae</taxon>
        <taxon>Coniochaetales</taxon>
        <taxon>Coniochaetaceae</taxon>
        <taxon>Coniochaeta</taxon>
    </lineage>
</organism>
<dbReference type="OrthoDB" id="58416at2759"/>